<gene>
    <name evidence="2" type="ORF">KI659_09330</name>
</gene>
<comment type="similarity">
    <text evidence="1">Belongs to the bactofilin family.</text>
</comment>
<name>A0AAP2CIC6_9BACT</name>
<comment type="caution">
    <text evidence="2">The sequence shown here is derived from an EMBL/GenBank/DDBJ whole genome shotgun (WGS) entry which is preliminary data.</text>
</comment>
<sequence>MFKNEEKKAVTEMVNSSNVIAKETKITGEIVAQGNIRIEGTVEGTLKSEKKVVIGESARIIGNISAVEVEISGYIEGEIKCSEALYLKRSAVIKGDMVTKKLVVENGAVFNGKCHMTEVISVDSEAKQTVNNNHEQSKEKLLVK</sequence>
<accession>A0AAP2CIC6</accession>
<keyword evidence="3" id="KW-1185">Reference proteome</keyword>
<dbReference type="InterPro" id="IPR007607">
    <property type="entry name" value="BacA/B"/>
</dbReference>
<dbReference type="EMBL" id="JAHCMY010000004">
    <property type="protein sequence ID" value="MBS9524214.1"/>
    <property type="molecule type" value="Genomic_DNA"/>
</dbReference>
<organism evidence="2 3">
    <name type="scientific">Litoribacter ruber</name>
    <dbReference type="NCBI Taxonomy" id="702568"/>
    <lineage>
        <taxon>Bacteria</taxon>
        <taxon>Pseudomonadati</taxon>
        <taxon>Bacteroidota</taxon>
        <taxon>Cytophagia</taxon>
        <taxon>Cytophagales</taxon>
        <taxon>Cyclobacteriaceae</taxon>
        <taxon>Litoribacter</taxon>
    </lineage>
</organism>
<dbReference type="PANTHER" id="PTHR35024">
    <property type="entry name" value="HYPOTHETICAL CYTOSOLIC PROTEIN"/>
    <property type="match status" value="1"/>
</dbReference>
<proteinExistence type="inferred from homology"/>
<evidence type="ECO:0000313" key="2">
    <source>
        <dbReference type="EMBL" id="MBS9524214.1"/>
    </source>
</evidence>
<dbReference type="RefSeq" id="WP_213945078.1">
    <property type="nucleotide sequence ID" value="NZ_JAHBGI010000001.1"/>
</dbReference>
<evidence type="ECO:0000313" key="3">
    <source>
        <dbReference type="Proteomes" id="UP001319104"/>
    </source>
</evidence>
<dbReference type="AlphaFoldDB" id="A0AAP2CIC6"/>
<dbReference type="PANTHER" id="PTHR35024:SF4">
    <property type="entry name" value="POLYMER-FORMING CYTOSKELETAL PROTEIN"/>
    <property type="match status" value="1"/>
</dbReference>
<evidence type="ECO:0000256" key="1">
    <source>
        <dbReference type="ARBA" id="ARBA00044755"/>
    </source>
</evidence>
<protein>
    <submittedName>
        <fullName evidence="2">Polymer-forming cytoskeletal protein</fullName>
    </submittedName>
</protein>
<dbReference type="Pfam" id="PF04519">
    <property type="entry name" value="Bactofilin"/>
    <property type="match status" value="1"/>
</dbReference>
<dbReference type="Proteomes" id="UP001319104">
    <property type="component" value="Unassembled WGS sequence"/>
</dbReference>
<reference evidence="2 3" key="1">
    <citation type="submission" date="2021-05" db="EMBL/GenBank/DDBJ databases">
        <authorList>
            <person name="Zhang Z.D."/>
            <person name="Osman G."/>
        </authorList>
    </citation>
    <scope>NUCLEOTIDE SEQUENCE [LARGE SCALE GENOMIC DNA]</scope>
    <source>
        <strain evidence="2 3">KCTC 32217</strain>
    </source>
</reference>